<accession>A0A0R3TBK9</accession>
<sequence length="158" mass="17229">MIHLSFISPSLSLSPFNSEQTQEQGVTVIYDMTDAKYSNFGADLSMKLLNLLTPKQRILEFSESPIQATSDFAVTLIIRNDSYGLGMASCLLIEYPMSIEKAPFMATVGNCGGAIVSRNFILISGKCLCLGERPSYAYTGTSWGNIGNLPRESKLVPT</sequence>
<proteinExistence type="predicted"/>
<reference evidence="3" key="1">
    <citation type="submission" date="2017-02" db="UniProtKB">
        <authorList>
            <consortium name="WormBaseParasite"/>
        </authorList>
    </citation>
    <scope>IDENTIFICATION</scope>
</reference>
<dbReference type="OrthoDB" id="6339452at2759"/>
<evidence type="ECO:0000313" key="2">
    <source>
        <dbReference type="Proteomes" id="UP000278807"/>
    </source>
</evidence>
<dbReference type="STRING" id="102285.A0A0R3TBK9"/>
<keyword evidence="2" id="KW-1185">Reference proteome</keyword>
<dbReference type="Proteomes" id="UP000278807">
    <property type="component" value="Unassembled WGS sequence"/>
</dbReference>
<dbReference type="WBParaSite" id="HNAJ_0000444801-mRNA-1">
    <property type="protein sequence ID" value="HNAJ_0000444801-mRNA-1"/>
    <property type="gene ID" value="HNAJ_0000444801"/>
</dbReference>
<reference evidence="1 2" key="2">
    <citation type="submission" date="2018-11" db="EMBL/GenBank/DDBJ databases">
        <authorList>
            <consortium name="Pathogen Informatics"/>
        </authorList>
    </citation>
    <scope>NUCLEOTIDE SEQUENCE [LARGE SCALE GENOMIC DNA]</scope>
</reference>
<organism evidence="3">
    <name type="scientific">Rodentolepis nana</name>
    <name type="common">Dwarf tapeworm</name>
    <name type="synonym">Hymenolepis nana</name>
    <dbReference type="NCBI Taxonomy" id="102285"/>
    <lineage>
        <taxon>Eukaryota</taxon>
        <taxon>Metazoa</taxon>
        <taxon>Spiralia</taxon>
        <taxon>Lophotrochozoa</taxon>
        <taxon>Platyhelminthes</taxon>
        <taxon>Cestoda</taxon>
        <taxon>Eucestoda</taxon>
        <taxon>Cyclophyllidea</taxon>
        <taxon>Hymenolepididae</taxon>
        <taxon>Rodentolepis</taxon>
    </lineage>
</organism>
<dbReference type="EMBL" id="UZAE01003135">
    <property type="protein sequence ID" value="VDO00306.1"/>
    <property type="molecule type" value="Genomic_DNA"/>
</dbReference>
<name>A0A0R3TBK9_RODNA</name>
<protein>
    <submittedName>
        <fullName evidence="3">PNP_UDP_1 domain-containing protein</fullName>
    </submittedName>
</protein>
<gene>
    <name evidence="1" type="ORF">HNAJ_LOCUS4446</name>
</gene>
<evidence type="ECO:0000313" key="3">
    <source>
        <dbReference type="WBParaSite" id="HNAJ_0000444801-mRNA-1"/>
    </source>
</evidence>
<evidence type="ECO:0000313" key="1">
    <source>
        <dbReference type="EMBL" id="VDO00306.1"/>
    </source>
</evidence>
<dbReference type="AlphaFoldDB" id="A0A0R3TBK9"/>